<keyword evidence="1 5" id="KW-0474">Menaquinone biosynthesis</keyword>
<evidence type="ECO:0000313" key="7">
    <source>
        <dbReference type="Proteomes" id="UP000316095"/>
    </source>
</evidence>
<evidence type="ECO:0000256" key="3">
    <source>
        <dbReference type="ARBA" id="ARBA00022679"/>
    </source>
</evidence>
<feature type="binding site" evidence="5">
    <location>
        <position position="77"/>
    </location>
    <ligand>
        <name>S-adenosyl-L-methionine</name>
        <dbReference type="ChEBI" id="CHEBI:59789"/>
    </ligand>
</feature>
<dbReference type="NCBIfam" id="NF001244">
    <property type="entry name" value="PRK00216.1-5"/>
    <property type="match status" value="1"/>
</dbReference>
<dbReference type="AlphaFoldDB" id="A0A5C5XDS0"/>
<dbReference type="EMBL" id="SJPG01000001">
    <property type="protein sequence ID" value="TWT61150.1"/>
    <property type="molecule type" value="Genomic_DNA"/>
</dbReference>
<name>A0A5C5XDS0_9PLAN</name>
<dbReference type="SUPFAM" id="SSF53335">
    <property type="entry name" value="S-adenosyl-L-methionine-dependent methyltransferases"/>
    <property type="match status" value="1"/>
</dbReference>
<keyword evidence="4 5" id="KW-0949">S-adenosyl-L-methionine</keyword>
<comment type="function">
    <text evidence="5">Methyltransferase required for the conversion of demethylmenaquinol (DMKH2) to menaquinol (MKH2).</text>
</comment>
<feature type="binding site" evidence="5">
    <location>
        <begin position="125"/>
        <end position="126"/>
    </location>
    <ligand>
        <name>S-adenosyl-L-methionine</name>
        <dbReference type="ChEBI" id="CHEBI:59789"/>
    </ligand>
</feature>
<organism evidence="6 7">
    <name type="scientific">Rubinisphaera italica</name>
    <dbReference type="NCBI Taxonomy" id="2527969"/>
    <lineage>
        <taxon>Bacteria</taxon>
        <taxon>Pseudomonadati</taxon>
        <taxon>Planctomycetota</taxon>
        <taxon>Planctomycetia</taxon>
        <taxon>Planctomycetales</taxon>
        <taxon>Planctomycetaceae</taxon>
        <taxon>Rubinisphaera</taxon>
    </lineage>
</organism>
<evidence type="ECO:0000256" key="2">
    <source>
        <dbReference type="ARBA" id="ARBA00022603"/>
    </source>
</evidence>
<evidence type="ECO:0000256" key="4">
    <source>
        <dbReference type="ARBA" id="ARBA00022691"/>
    </source>
</evidence>
<dbReference type="HAMAP" id="MF_01813">
    <property type="entry name" value="MenG_UbiE_methyltr"/>
    <property type="match status" value="1"/>
</dbReference>
<keyword evidence="2 5" id="KW-0489">Methyltransferase</keyword>
<comment type="pathway">
    <text evidence="5">Quinol/quinone metabolism; menaquinone biosynthesis; menaquinol from 1,4-dihydroxy-2-naphthoate: step 2/2.</text>
</comment>
<dbReference type="InterPro" id="IPR029063">
    <property type="entry name" value="SAM-dependent_MTases_sf"/>
</dbReference>
<comment type="similarity">
    <text evidence="5">Belongs to the class I-like SAM-binding methyltransferase superfamily. MenG/UbiE family.</text>
</comment>
<dbReference type="GO" id="GO:0009234">
    <property type="term" value="P:menaquinone biosynthetic process"/>
    <property type="evidence" value="ECO:0007669"/>
    <property type="project" value="UniProtKB-UniRule"/>
</dbReference>
<comment type="caution">
    <text evidence="5">Lacks conserved residue(s) required for the propagation of feature annotation.</text>
</comment>
<dbReference type="RefSeq" id="WP_242631265.1">
    <property type="nucleotide sequence ID" value="NZ_SJPG01000001.1"/>
</dbReference>
<evidence type="ECO:0000256" key="5">
    <source>
        <dbReference type="HAMAP-Rule" id="MF_01813"/>
    </source>
</evidence>
<dbReference type="NCBIfam" id="TIGR01934">
    <property type="entry name" value="MenG_MenH_UbiE"/>
    <property type="match status" value="1"/>
</dbReference>
<dbReference type="Pfam" id="PF01209">
    <property type="entry name" value="Ubie_methyltran"/>
    <property type="match status" value="1"/>
</dbReference>
<keyword evidence="3 5" id="KW-0808">Transferase</keyword>
<dbReference type="PROSITE" id="PS51608">
    <property type="entry name" value="SAM_MT_UBIE"/>
    <property type="match status" value="1"/>
</dbReference>
<dbReference type="PROSITE" id="PS01183">
    <property type="entry name" value="UBIE_1"/>
    <property type="match status" value="1"/>
</dbReference>
<comment type="catalytic activity">
    <reaction evidence="5">
        <text>a 2-demethylmenaquinol + S-adenosyl-L-methionine = a menaquinol + S-adenosyl-L-homocysteine + H(+)</text>
        <dbReference type="Rhea" id="RHEA:42640"/>
        <dbReference type="Rhea" id="RHEA-COMP:9539"/>
        <dbReference type="Rhea" id="RHEA-COMP:9563"/>
        <dbReference type="ChEBI" id="CHEBI:15378"/>
        <dbReference type="ChEBI" id="CHEBI:18151"/>
        <dbReference type="ChEBI" id="CHEBI:55437"/>
        <dbReference type="ChEBI" id="CHEBI:57856"/>
        <dbReference type="ChEBI" id="CHEBI:59789"/>
        <dbReference type="EC" id="2.1.1.163"/>
    </reaction>
</comment>
<dbReference type="InterPro" id="IPR004033">
    <property type="entry name" value="UbiE/COQ5_MeTrFase"/>
</dbReference>
<dbReference type="Gene3D" id="3.40.50.150">
    <property type="entry name" value="Vaccinia Virus protein VP39"/>
    <property type="match status" value="1"/>
</dbReference>
<dbReference type="EC" id="2.1.1.163" evidence="5"/>
<proteinExistence type="inferred from homology"/>
<reference evidence="6 7" key="1">
    <citation type="submission" date="2019-02" db="EMBL/GenBank/DDBJ databases">
        <title>Deep-cultivation of Planctomycetes and their phenomic and genomic characterization uncovers novel biology.</title>
        <authorList>
            <person name="Wiegand S."/>
            <person name="Jogler M."/>
            <person name="Boedeker C."/>
            <person name="Pinto D."/>
            <person name="Vollmers J."/>
            <person name="Rivas-Marin E."/>
            <person name="Kohn T."/>
            <person name="Peeters S.H."/>
            <person name="Heuer A."/>
            <person name="Rast P."/>
            <person name="Oberbeckmann S."/>
            <person name="Bunk B."/>
            <person name="Jeske O."/>
            <person name="Meyerdierks A."/>
            <person name="Storesund J.E."/>
            <person name="Kallscheuer N."/>
            <person name="Luecker S."/>
            <person name="Lage O.M."/>
            <person name="Pohl T."/>
            <person name="Merkel B.J."/>
            <person name="Hornburger P."/>
            <person name="Mueller R.-W."/>
            <person name="Bruemmer F."/>
            <person name="Labrenz M."/>
            <person name="Spormann A.M."/>
            <person name="Op Den Camp H."/>
            <person name="Overmann J."/>
            <person name="Amann R."/>
            <person name="Jetten M.S.M."/>
            <person name="Mascher T."/>
            <person name="Medema M.H."/>
            <person name="Devos D.P."/>
            <person name="Kaster A.-K."/>
            <person name="Ovreas L."/>
            <person name="Rohde M."/>
            <person name="Galperin M.Y."/>
            <person name="Jogler C."/>
        </authorList>
    </citation>
    <scope>NUCLEOTIDE SEQUENCE [LARGE SCALE GENOMIC DNA]</scope>
    <source>
        <strain evidence="6 7">Pan54</strain>
    </source>
</reference>
<dbReference type="PANTHER" id="PTHR43591:SF24">
    <property type="entry name" value="2-METHOXY-6-POLYPRENYL-1,4-BENZOQUINOL METHYLASE, MITOCHONDRIAL"/>
    <property type="match status" value="1"/>
</dbReference>
<sequence>MDKASATTSTSDASTATAETIDKSNSRVKKMFGEIAPKYDSMNHLLSGGTDHYWRWYTIRKARPQGEAPILDVCTGTGDLAIAYWKAAKKKVHVVGSDFTEEMLDLAREKTAKFEGEPIEFVQADTQELPFEDDRFQIVSVAFGLRNVADTMRGLREMTRVCHPGGRVVILEFSLPGNAVLRSLYGWYFRNVLPKIGQLLAPNSQSAYKYLPETVGEFPYGEKLAEKLREAGLEKVTHTPLTFGVATLYIGHKPAEVITA</sequence>
<protein>
    <recommendedName>
        <fullName evidence="5">Demethylmenaquinone methyltransferase</fullName>
        <ecNumber evidence="5">2.1.1.163</ecNumber>
    </recommendedName>
</protein>
<comment type="caution">
    <text evidence="6">The sequence shown here is derived from an EMBL/GenBank/DDBJ whole genome shotgun (WGS) entry which is preliminary data.</text>
</comment>
<dbReference type="CDD" id="cd02440">
    <property type="entry name" value="AdoMet_MTases"/>
    <property type="match status" value="1"/>
</dbReference>
<evidence type="ECO:0000256" key="1">
    <source>
        <dbReference type="ARBA" id="ARBA00022428"/>
    </source>
</evidence>
<gene>
    <name evidence="6" type="primary">ubiE_2</name>
    <name evidence="5" type="synonym">menG</name>
    <name evidence="6" type="ORF">Pan54_18850</name>
</gene>
<dbReference type="InterPro" id="IPR023576">
    <property type="entry name" value="UbiE/COQ5_MeTrFase_CS"/>
</dbReference>
<dbReference type="UniPathway" id="UPA00079">
    <property type="reaction ID" value="UER00169"/>
</dbReference>
<feature type="binding site" evidence="5">
    <location>
        <position position="98"/>
    </location>
    <ligand>
        <name>S-adenosyl-L-methionine</name>
        <dbReference type="ChEBI" id="CHEBI:59789"/>
    </ligand>
</feature>
<accession>A0A5C5XDS0</accession>
<dbReference type="GO" id="GO:0032259">
    <property type="term" value="P:methylation"/>
    <property type="evidence" value="ECO:0007669"/>
    <property type="project" value="UniProtKB-KW"/>
</dbReference>
<evidence type="ECO:0000313" key="6">
    <source>
        <dbReference type="EMBL" id="TWT61150.1"/>
    </source>
</evidence>
<keyword evidence="7" id="KW-1185">Reference proteome</keyword>
<dbReference type="GO" id="GO:0043770">
    <property type="term" value="F:demethylmenaquinone methyltransferase activity"/>
    <property type="evidence" value="ECO:0007669"/>
    <property type="project" value="UniProtKB-UniRule"/>
</dbReference>
<dbReference type="PANTHER" id="PTHR43591">
    <property type="entry name" value="METHYLTRANSFERASE"/>
    <property type="match status" value="1"/>
</dbReference>
<dbReference type="Proteomes" id="UP000316095">
    <property type="component" value="Unassembled WGS sequence"/>
</dbReference>